<dbReference type="Bgee" id="ENSNBRG00000020631">
    <property type="expression patterns" value="Expressed in muscle tissue and 8 other cell types or tissues"/>
</dbReference>
<name>A0A3Q4HTC6_NEOBR</name>
<reference evidence="15" key="2">
    <citation type="submission" date="2025-09" db="UniProtKB">
        <authorList>
            <consortium name="Ensembl"/>
        </authorList>
    </citation>
    <scope>IDENTIFICATION</scope>
</reference>
<evidence type="ECO:0000256" key="6">
    <source>
        <dbReference type="ARBA" id="ARBA00022679"/>
    </source>
</evidence>
<dbReference type="FunFam" id="3.40.50.11850:FF:000001">
    <property type="entry name" value="2-(3-amino-3-carboxypropyl)histidine synthase subunit 1"/>
    <property type="match status" value="1"/>
</dbReference>
<dbReference type="AlphaFoldDB" id="A0A3Q4HTC6"/>
<sequence length="430" mass="48512">NRRTVSAKTQDLKHLAFQLIHLHRRSSSEMELVEVWLSRTRGPRRVANQIPDEILQDPELQEAIKALPANYNFEIHKTVWRVRQAKAKRGEFLLDVFTLLDLFTDADTFVMGDVTYGACCVDDFTARALGADFMVHYGHSCLIPIDSTAGIKMLYVFVDIQMDNAHFLDTIKFNFSPGQSLALVSTIQFVAALQAVSAALKPEYDVLVPQCRPLSPGEILGCTSPRLERHVNAIVYLGDGRFHLESIMIANPDIPAYRYDPYSKVFSREYYDHEAMRAIRLQAIDKARLAQRWGLILGTLGRQGSPKVLEHLESKLQSLGKSFTRVLLSEIFPSKLALIPDVDAWVQIACPRLSIDWGTAFSKPLLSPYEAAVALQEVGWKEVYPMDFYSNQSLGPWGPNHPDNQPVRPARRQTQHCERNQCAPCGCQGE</sequence>
<dbReference type="InterPro" id="IPR042264">
    <property type="entry name" value="DPH1/DPH2_2"/>
</dbReference>
<keyword evidence="10" id="KW-0411">Iron-sulfur</keyword>
<comment type="similarity">
    <text evidence="3">Belongs to the DPH1/DPH2 family. DPH1 subfamily.</text>
</comment>
<keyword evidence="16" id="KW-1185">Reference proteome</keyword>
<dbReference type="Proteomes" id="UP000261580">
    <property type="component" value="Unassembled WGS sequence"/>
</dbReference>
<proteinExistence type="inferred from homology"/>
<evidence type="ECO:0000256" key="14">
    <source>
        <dbReference type="ARBA" id="ARBA00048403"/>
    </source>
</evidence>
<evidence type="ECO:0000256" key="9">
    <source>
        <dbReference type="ARBA" id="ARBA00023004"/>
    </source>
</evidence>
<evidence type="ECO:0000256" key="4">
    <source>
        <dbReference type="ARBA" id="ARBA00012221"/>
    </source>
</evidence>
<accession>A0A3Q4HTC6</accession>
<dbReference type="PANTHER" id="PTHR10762">
    <property type="entry name" value="DIPHTHAMIDE BIOSYNTHESIS PROTEIN"/>
    <property type="match status" value="1"/>
</dbReference>
<evidence type="ECO:0000313" key="15">
    <source>
        <dbReference type="Ensembl" id="ENSNBRP00000027095.1"/>
    </source>
</evidence>
<evidence type="ECO:0000256" key="2">
    <source>
        <dbReference type="ARBA" id="ARBA00005156"/>
    </source>
</evidence>
<organism evidence="15 16">
    <name type="scientific">Neolamprologus brichardi</name>
    <name type="common">Fairy cichlid</name>
    <name type="synonym">Lamprologus brichardi</name>
    <dbReference type="NCBI Taxonomy" id="32507"/>
    <lineage>
        <taxon>Eukaryota</taxon>
        <taxon>Metazoa</taxon>
        <taxon>Chordata</taxon>
        <taxon>Craniata</taxon>
        <taxon>Vertebrata</taxon>
        <taxon>Euteleostomi</taxon>
        <taxon>Actinopterygii</taxon>
        <taxon>Neopterygii</taxon>
        <taxon>Teleostei</taxon>
        <taxon>Neoteleostei</taxon>
        <taxon>Acanthomorphata</taxon>
        <taxon>Ovalentaria</taxon>
        <taxon>Cichlomorphae</taxon>
        <taxon>Cichliformes</taxon>
        <taxon>Cichlidae</taxon>
        <taxon>African cichlids</taxon>
        <taxon>Pseudocrenilabrinae</taxon>
        <taxon>Lamprologini</taxon>
        <taxon>Neolamprologus</taxon>
    </lineage>
</organism>
<comment type="pathway">
    <text evidence="2">Protein modification; peptidyl-diphthamide biosynthesis.</text>
</comment>
<dbReference type="GeneTree" id="ENSGT00940000153694"/>
<evidence type="ECO:0000256" key="1">
    <source>
        <dbReference type="ARBA" id="ARBA00001966"/>
    </source>
</evidence>
<dbReference type="Gene3D" id="3.40.50.11850">
    <property type="entry name" value="Diphthamide synthesis DPH1/DPH2 domain 2"/>
    <property type="match status" value="1"/>
</dbReference>
<keyword evidence="6" id="KW-0808">Transferase</keyword>
<evidence type="ECO:0000313" key="16">
    <source>
        <dbReference type="Proteomes" id="UP000261580"/>
    </source>
</evidence>
<dbReference type="EC" id="2.5.1.108" evidence="4"/>
<dbReference type="OMA" id="PGQVLGC"/>
<evidence type="ECO:0000256" key="11">
    <source>
        <dbReference type="ARBA" id="ARBA00031690"/>
    </source>
</evidence>
<dbReference type="SFLD" id="SFLDS00032">
    <property type="entry name" value="Radical_SAM_3-amino-3-carboxyp"/>
    <property type="match status" value="1"/>
</dbReference>
<evidence type="ECO:0000256" key="13">
    <source>
        <dbReference type="ARBA" id="ARBA00032789"/>
    </source>
</evidence>
<comment type="cofactor">
    <cofactor evidence="1">
        <name>[4Fe-4S] cluster</name>
        <dbReference type="ChEBI" id="CHEBI:49883"/>
    </cofactor>
</comment>
<dbReference type="FunFam" id="3.40.50.11860:FF:000002">
    <property type="entry name" value="2-(3-amino-3-carboxypropyl)histidine synthase subunit 1"/>
    <property type="match status" value="1"/>
</dbReference>
<dbReference type="GO" id="GO:0017183">
    <property type="term" value="P:protein histidyl modification to diphthamide"/>
    <property type="evidence" value="ECO:0007669"/>
    <property type="project" value="UniProtKB-UniPathway"/>
</dbReference>
<keyword evidence="9" id="KW-0408">Iron</keyword>
<dbReference type="FunFam" id="3.40.50.11840:FF:000020">
    <property type="entry name" value="2-(3-amino-3-carboxypropyl)histidine synthase subunit 1"/>
    <property type="match status" value="1"/>
</dbReference>
<comment type="catalytic activity">
    <reaction evidence="14">
        <text>L-histidyl-[translation elongation factor 2] + S-adenosyl-L-methionine = 2-[(3S)-amino-3-carboxypropyl]-L-histidyl-[translation elongation factor 2] + S-methyl-5'-thioadenosine + H(+)</text>
        <dbReference type="Rhea" id="RHEA:36783"/>
        <dbReference type="Rhea" id="RHEA-COMP:9748"/>
        <dbReference type="Rhea" id="RHEA-COMP:9749"/>
        <dbReference type="ChEBI" id="CHEBI:15378"/>
        <dbReference type="ChEBI" id="CHEBI:17509"/>
        <dbReference type="ChEBI" id="CHEBI:29979"/>
        <dbReference type="ChEBI" id="CHEBI:59789"/>
        <dbReference type="ChEBI" id="CHEBI:73995"/>
        <dbReference type="EC" id="2.5.1.108"/>
    </reaction>
</comment>
<dbReference type="InterPro" id="IPR042265">
    <property type="entry name" value="DPH1/DPH2_3"/>
</dbReference>
<protein>
    <recommendedName>
        <fullName evidence="5">2-(3-amino-3-carboxypropyl)histidine synthase subunit 1</fullName>
        <ecNumber evidence="4">2.5.1.108</ecNumber>
    </recommendedName>
    <alternativeName>
        <fullName evidence="12">Diphthamide biosynthesis protein 1</fullName>
    </alternativeName>
    <alternativeName>
        <fullName evidence="13">Diphtheria toxin resistance protein 1</fullName>
    </alternativeName>
    <alternativeName>
        <fullName evidence="11">S-adenosyl-L-methionine:L-histidine 3-amino-3-carboxypropyltransferase 1</fullName>
    </alternativeName>
</protein>
<dbReference type="GO" id="GO:0090560">
    <property type="term" value="F:2-(3-amino-3-carboxypropyl)histidine synthase activity"/>
    <property type="evidence" value="ECO:0007669"/>
    <property type="project" value="UniProtKB-EC"/>
</dbReference>
<evidence type="ECO:0000256" key="5">
    <source>
        <dbReference type="ARBA" id="ARBA00021915"/>
    </source>
</evidence>
<keyword evidence="8" id="KW-0479">Metal-binding</keyword>
<evidence type="ECO:0000256" key="10">
    <source>
        <dbReference type="ARBA" id="ARBA00023014"/>
    </source>
</evidence>
<dbReference type="InterPro" id="IPR016435">
    <property type="entry name" value="DPH1/DPH2"/>
</dbReference>
<evidence type="ECO:0000256" key="8">
    <source>
        <dbReference type="ARBA" id="ARBA00022723"/>
    </source>
</evidence>
<dbReference type="Ensembl" id="ENSNBRT00000027804.1">
    <property type="protein sequence ID" value="ENSNBRP00000027095.1"/>
    <property type="gene ID" value="ENSNBRG00000020631.1"/>
</dbReference>
<dbReference type="Gene3D" id="3.40.50.11840">
    <property type="entry name" value="Diphthamide synthesis DPH1/DPH2 domain 1"/>
    <property type="match status" value="1"/>
</dbReference>
<dbReference type="InterPro" id="IPR042263">
    <property type="entry name" value="DPH1/DPH2_1"/>
</dbReference>
<evidence type="ECO:0000256" key="3">
    <source>
        <dbReference type="ARBA" id="ARBA00010173"/>
    </source>
</evidence>
<dbReference type="UniPathway" id="UPA00559"/>
<keyword evidence="7" id="KW-0949">S-adenosyl-L-methionine</keyword>
<evidence type="ECO:0000256" key="7">
    <source>
        <dbReference type="ARBA" id="ARBA00022691"/>
    </source>
</evidence>
<dbReference type="Gene3D" id="3.40.50.11860">
    <property type="entry name" value="Diphthamide synthesis DPH1/DPH2 domain 3"/>
    <property type="match status" value="1"/>
</dbReference>
<dbReference type="GO" id="GO:0051536">
    <property type="term" value="F:iron-sulfur cluster binding"/>
    <property type="evidence" value="ECO:0007669"/>
    <property type="project" value="UniProtKB-KW"/>
</dbReference>
<dbReference type="NCBIfam" id="TIGR00322">
    <property type="entry name" value="diphth2_R"/>
    <property type="match status" value="1"/>
</dbReference>
<reference evidence="15" key="1">
    <citation type="submission" date="2025-08" db="UniProtKB">
        <authorList>
            <consortium name="Ensembl"/>
        </authorList>
    </citation>
    <scope>IDENTIFICATION</scope>
</reference>
<dbReference type="STRING" id="32507.ENSNBRP00000027095"/>
<evidence type="ECO:0000256" key="12">
    <source>
        <dbReference type="ARBA" id="ARBA00032574"/>
    </source>
</evidence>
<dbReference type="GO" id="GO:0046872">
    <property type="term" value="F:metal ion binding"/>
    <property type="evidence" value="ECO:0007669"/>
    <property type="project" value="UniProtKB-KW"/>
</dbReference>
<dbReference type="Pfam" id="PF01866">
    <property type="entry name" value="Diphthamide_syn"/>
    <property type="match status" value="1"/>
</dbReference>
<dbReference type="PANTHER" id="PTHR10762:SF1">
    <property type="entry name" value="2-(3-AMINO-3-CARBOXYPROPYL)HISTIDINE SYNTHASE SUBUNIT 1"/>
    <property type="match status" value="1"/>
</dbReference>